<dbReference type="PROSITE" id="PS51318">
    <property type="entry name" value="TAT"/>
    <property type="match status" value="1"/>
</dbReference>
<dbReference type="InterPro" id="IPR015422">
    <property type="entry name" value="PyrdxlP-dep_Trfase_small"/>
</dbReference>
<proteinExistence type="predicted"/>
<dbReference type="STRING" id="880070.Cycma_3019"/>
<dbReference type="Pfam" id="PF00266">
    <property type="entry name" value="Aminotran_5"/>
    <property type="match status" value="1"/>
</dbReference>
<dbReference type="PANTHER" id="PTHR43092">
    <property type="entry name" value="L-CYSTEINE DESULFHYDRASE"/>
    <property type="match status" value="1"/>
</dbReference>
<accession>G0J563</accession>
<dbReference type="SUPFAM" id="SSF53383">
    <property type="entry name" value="PLP-dependent transferases"/>
    <property type="match status" value="1"/>
</dbReference>
<evidence type="ECO:0000313" key="4">
    <source>
        <dbReference type="Proteomes" id="UP000001635"/>
    </source>
</evidence>
<dbReference type="InterPro" id="IPR015421">
    <property type="entry name" value="PyrdxlP-dep_Trfase_major"/>
</dbReference>
<dbReference type="Proteomes" id="UP000001635">
    <property type="component" value="Chromosome"/>
</dbReference>
<keyword evidence="3" id="KW-0032">Aminotransferase</keyword>
<keyword evidence="1" id="KW-0663">Pyridoxal phosphate</keyword>
<dbReference type="PANTHER" id="PTHR43092:SF6">
    <property type="entry name" value="BLR1280 PROTEIN"/>
    <property type="match status" value="1"/>
</dbReference>
<dbReference type="RefSeq" id="WP_014021037.1">
    <property type="nucleotide sequence ID" value="NC_015914.1"/>
</dbReference>
<gene>
    <name evidence="3" type="ordered locus">Cycma_3019</name>
</gene>
<reference evidence="4" key="1">
    <citation type="submission" date="2011-07" db="EMBL/GenBank/DDBJ databases">
        <title>The complete genome of Cyclobacterium marinum DSM 745.</title>
        <authorList>
            <person name="Lucas S."/>
            <person name="Han J."/>
            <person name="Lapidus A."/>
            <person name="Bruce D."/>
            <person name="Goodwin L."/>
            <person name="Pitluck S."/>
            <person name="Peters L."/>
            <person name="Kyrpides N."/>
            <person name="Mavromatis K."/>
            <person name="Ivanova N."/>
            <person name="Ovchinnikova G."/>
            <person name="Chertkov O."/>
            <person name="Detter J.C."/>
            <person name="Tapia R."/>
            <person name="Han C."/>
            <person name="Land M."/>
            <person name="Hauser L."/>
            <person name="Markowitz V."/>
            <person name="Cheng J.-F."/>
            <person name="Hugenholtz P."/>
            <person name="Woyke T."/>
            <person name="Wu D."/>
            <person name="Tindall B."/>
            <person name="Schuetze A."/>
            <person name="Brambilla E."/>
            <person name="Klenk H.-P."/>
            <person name="Eisen J.A."/>
        </authorList>
    </citation>
    <scope>NUCLEOTIDE SEQUENCE [LARGE SCALE GENOMIC DNA]</scope>
    <source>
        <strain evidence="4">ATCC 25205 / DSM 745 / LMG 13164 / NCIMB 1802</strain>
    </source>
</reference>
<dbReference type="OrthoDB" id="9804366at2"/>
<protein>
    <submittedName>
        <fullName evidence="3">Aminotransferase class V</fullName>
    </submittedName>
</protein>
<dbReference type="InterPro" id="IPR000192">
    <property type="entry name" value="Aminotrans_V_dom"/>
</dbReference>
<dbReference type="Gene3D" id="3.40.640.10">
    <property type="entry name" value="Type I PLP-dependent aspartate aminotransferase-like (Major domain)"/>
    <property type="match status" value="1"/>
</dbReference>
<keyword evidence="4" id="KW-1185">Reference proteome</keyword>
<dbReference type="AlphaFoldDB" id="G0J563"/>
<evidence type="ECO:0000259" key="2">
    <source>
        <dbReference type="Pfam" id="PF00266"/>
    </source>
</evidence>
<dbReference type="EMBL" id="CP002955">
    <property type="protein sequence ID" value="AEL26747.1"/>
    <property type="molecule type" value="Genomic_DNA"/>
</dbReference>
<dbReference type="HOGENOM" id="CLU_003433_3_3_10"/>
<keyword evidence="3" id="KW-0808">Transferase</keyword>
<evidence type="ECO:0000313" key="3">
    <source>
        <dbReference type="EMBL" id="AEL26747.1"/>
    </source>
</evidence>
<dbReference type="eggNOG" id="COG0520">
    <property type="taxonomic scope" value="Bacteria"/>
</dbReference>
<name>G0J563_CYCMS</name>
<feature type="domain" description="Aminotransferase class V" evidence="2">
    <location>
        <begin position="73"/>
        <end position="421"/>
    </location>
</feature>
<dbReference type="Gene3D" id="3.90.1150.10">
    <property type="entry name" value="Aspartate Aminotransferase, domain 1"/>
    <property type="match status" value="1"/>
</dbReference>
<dbReference type="KEGG" id="cmr:Cycma_3019"/>
<sequence length="432" mass="48863">MNNSNRRSFFKKSLVMAGAFSSGSLFNQLHAEDFEEKAKIYNDLSPEEMASNEDYWSLIQQAYPASSSPVLNLNNGGVSPSPKLVLDAVDRYDKMANMAPSYYMWRILDQGREPLRQKLADLGGCDPEEIGINRNATEALNSVIHGLDLNKGDEVIGSIQDYPNMMNAWKQRALREGIVYKQLSFDFPIEDDEHIVDMYRKAISPKTKIIHVTHVINWVGQIMPVKKICRMAHERGIEVIVDGAHSFGLLDFDIPDLEADYFGTSLHKYLSAPIGTGMMWIKKEHISKVWPLFCDQDPTRGDIRKFESLGTRSFPLEQGIGEAINFHNAIGRKRKEERARYLKNYWAEKAIKIPGVKLHTSLKPEYSCVIAGVSIDGMTPRELESTLLKTYKIHTSPVSFENIDVVRVSPHVYTKPSDLDRLVKALAELAAK</sequence>
<dbReference type="GO" id="GO:0008483">
    <property type="term" value="F:transaminase activity"/>
    <property type="evidence" value="ECO:0007669"/>
    <property type="project" value="UniProtKB-KW"/>
</dbReference>
<dbReference type="InterPro" id="IPR015424">
    <property type="entry name" value="PyrdxlP-dep_Trfase"/>
</dbReference>
<dbReference type="InterPro" id="IPR006311">
    <property type="entry name" value="TAT_signal"/>
</dbReference>
<evidence type="ECO:0000256" key="1">
    <source>
        <dbReference type="ARBA" id="ARBA00022898"/>
    </source>
</evidence>
<organism evidence="3 4">
    <name type="scientific">Cyclobacterium marinum (strain ATCC 25205 / DSM 745 / LMG 13164 / NCIMB 1802)</name>
    <name type="common">Flectobacillus marinus</name>
    <dbReference type="NCBI Taxonomy" id="880070"/>
    <lineage>
        <taxon>Bacteria</taxon>
        <taxon>Pseudomonadati</taxon>
        <taxon>Bacteroidota</taxon>
        <taxon>Cytophagia</taxon>
        <taxon>Cytophagales</taxon>
        <taxon>Cyclobacteriaceae</taxon>
        <taxon>Cyclobacterium</taxon>
    </lineage>
</organism>